<dbReference type="EMBL" id="CAACVG010014688">
    <property type="protein sequence ID" value="VEN63561.1"/>
    <property type="molecule type" value="Genomic_DNA"/>
</dbReference>
<keyword evidence="4" id="KW-1185">Reference proteome</keyword>
<name>A0A653DSV9_CALMS</name>
<evidence type="ECO:0000313" key="1">
    <source>
        <dbReference type="EMBL" id="VEN44230.1"/>
    </source>
</evidence>
<gene>
    <name evidence="2" type="ORF">CALMAC_LOCUS20039</name>
    <name evidence="3" type="ORF">CALMAC_LOCUS20355</name>
    <name evidence="1" type="ORF">CALMAC_LOCUS7113</name>
</gene>
<protein>
    <submittedName>
        <fullName evidence="2">Uncharacterized protein</fullName>
    </submittedName>
</protein>
<evidence type="ECO:0000313" key="4">
    <source>
        <dbReference type="Proteomes" id="UP000410492"/>
    </source>
</evidence>
<organism evidence="2 4">
    <name type="scientific">Callosobruchus maculatus</name>
    <name type="common">Southern cowpea weevil</name>
    <name type="synonym">Pulse bruchid</name>
    <dbReference type="NCBI Taxonomy" id="64391"/>
    <lineage>
        <taxon>Eukaryota</taxon>
        <taxon>Metazoa</taxon>
        <taxon>Ecdysozoa</taxon>
        <taxon>Arthropoda</taxon>
        <taxon>Hexapoda</taxon>
        <taxon>Insecta</taxon>
        <taxon>Pterygota</taxon>
        <taxon>Neoptera</taxon>
        <taxon>Endopterygota</taxon>
        <taxon>Coleoptera</taxon>
        <taxon>Polyphaga</taxon>
        <taxon>Cucujiformia</taxon>
        <taxon>Chrysomeloidea</taxon>
        <taxon>Chrysomelidae</taxon>
        <taxon>Bruchinae</taxon>
        <taxon>Bruchini</taxon>
        <taxon>Callosobruchus</taxon>
    </lineage>
</organism>
<sequence length="61" mass="7203">MVRSTCQLRLIRRPEKNHIYICSSIRPTGRTTIGPFKEKGTDSWCFHDIWISIRSQKIANR</sequence>
<dbReference type="AlphaFoldDB" id="A0A653DSV9"/>
<reference evidence="2 4" key="1">
    <citation type="submission" date="2019-01" db="EMBL/GenBank/DDBJ databases">
        <authorList>
            <person name="Sayadi A."/>
        </authorList>
    </citation>
    <scope>NUCLEOTIDE SEQUENCE [LARGE SCALE GENOMIC DNA]</scope>
</reference>
<proteinExistence type="predicted"/>
<evidence type="ECO:0000313" key="3">
    <source>
        <dbReference type="EMBL" id="VEN63561.1"/>
    </source>
</evidence>
<dbReference type="EMBL" id="CAACVG010007222">
    <property type="protein sequence ID" value="VEN44230.1"/>
    <property type="molecule type" value="Genomic_DNA"/>
</dbReference>
<accession>A0A653DSV9</accession>
<feature type="non-terminal residue" evidence="2">
    <location>
        <position position="61"/>
    </location>
</feature>
<evidence type="ECO:0000313" key="2">
    <source>
        <dbReference type="EMBL" id="VEN63117.1"/>
    </source>
</evidence>
<dbReference type="EMBL" id="CAACVG010014411">
    <property type="protein sequence ID" value="VEN63117.1"/>
    <property type="molecule type" value="Genomic_DNA"/>
</dbReference>
<dbReference type="Proteomes" id="UP000410492">
    <property type="component" value="Unassembled WGS sequence"/>
</dbReference>